<organism evidence="3 4">
    <name type="scientific">Wickerhamomyces pijperi</name>
    <name type="common">Yeast</name>
    <name type="synonym">Pichia pijperi</name>
    <dbReference type="NCBI Taxonomy" id="599730"/>
    <lineage>
        <taxon>Eukaryota</taxon>
        <taxon>Fungi</taxon>
        <taxon>Dikarya</taxon>
        <taxon>Ascomycota</taxon>
        <taxon>Saccharomycotina</taxon>
        <taxon>Saccharomycetes</taxon>
        <taxon>Phaffomycetales</taxon>
        <taxon>Wickerhamomycetaceae</taxon>
        <taxon>Wickerhamomyces</taxon>
    </lineage>
</organism>
<dbReference type="EMBL" id="JAEUBG010000721">
    <property type="protein sequence ID" value="KAH3687586.1"/>
    <property type="molecule type" value="Genomic_DNA"/>
</dbReference>
<feature type="signal peptide" evidence="2">
    <location>
        <begin position="1"/>
        <end position="26"/>
    </location>
</feature>
<feature type="compositionally biased region" description="Polar residues" evidence="1">
    <location>
        <begin position="121"/>
        <end position="130"/>
    </location>
</feature>
<keyword evidence="2" id="KW-0732">Signal</keyword>
<evidence type="ECO:0000313" key="4">
    <source>
        <dbReference type="Proteomes" id="UP000774326"/>
    </source>
</evidence>
<proteinExistence type="predicted"/>
<reference evidence="3" key="1">
    <citation type="journal article" date="2021" name="Open Biol.">
        <title>Shared evolutionary footprints suggest mitochondrial oxidative damage underlies multiple complex I losses in fungi.</title>
        <authorList>
            <person name="Schikora-Tamarit M.A."/>
            <person name="Marcet-Houben M."/>
            <person name="Nosek J."/>
            <person name="Gabaldon T."/>
        </authorList>
    </citation>
    <scope>NUCLEOTIDE SEQUENCE</scope>
    <source>
        <strain evidence="3">CBS2887</strain>
    </source>
</reference>
<evidence type="ECO:0000256" key="1">
    <source>
        <dbReference type="SAM" id="MobiDB-lite"/>
    </source>
</evidence>
<dbReference type="AlphaFoldDB" id="A0A9P8TQL6"/>
<dbReference type="Proteomes" id="UP000774326">
    <property type="component" value="Unassembled WGS sequence"/>
</dbReference>
<accession>A0A9P8TQL6</accession>
<keyword evidence="4" id="KW-1185">Reference proteome</keyword>
<name>A0A9P8TQL6_WICPI</name>
<evidence type="ECO:0000313" key="3">
    <source>
        <dbReference type="EMBL" id="KAH3687586.1"/>
    </source>
</evidence>
<feature type="region of interest" description="Disordered" evidence="1">
    <location>
        <begin position="107"/>
        <end position="130"/>
    </location>
</feature>
<evidence type="ECO:0000256" key="2">
    <source>
        <dbReference type="SAM" id="SignalP"/>
    </source>
</evidence>
<comment type="caution">
    <text evidence="3">The sequence shown here is derived from an EMBL/GenBank/DDBJ whole genome shotgun (WGS) entry which is preliminary data.</text>
</comment>
<reference evidence="3" key="2">
    <citation type="submission" date="2021-01" db="EMBL/GenBank/DDBJ databases">
        <authorList>
            <person name="Schikora-Tamarit M.A."/>
        </authorList>
    </citation>
    <scope>NUCLEOTIDE SEQUENCE</scope>
    <source>
        <strain evidence="3">CBS2887</strain>
    </source>
</reference>
<feature type="chain" id="PRO_5040464549" evidence="2">
    <location>
        <begin position="27"/>
        <end position="364"/>
    </location>
</feature>
<protein>
    <submittedName>
        <fullName evidence="3">Uncharacterized protein</fullName>
    </submittedName>
</protein>
<gene>
    <name evidence="3" type="ORF">WICPIJ_001396</name>
</gene>
<sequence length="364" mass="41148">MISTIKGNLPTILLLTSTFLNNFVLAAQLDLTEQQTLLPHRTTNYSTHTINNVSELNDSVSQESDTDLNTEDLIWGEDSGDADENAQAHDFPSLDLVFNPSDDYSFDDPANSDELNHNLENEQPSTSQLQQSCKPFKPIPYFKPTKDQAKSFRSLYDSLIKGTYLHKQKLHSSITEMYGYAYVLNKLDSLIPGLFLKCIKSKFAKISNDSTSLSNLQRINYDASKLSKKGTNSQTLAFIEKQPLCSNSKPRHINMISKADYKYMTGIGNYFTFEIDLNEQSTDPNKIFHMGYTMLLSYCESKDHLDLQIALILTPEVKAEHVNNAGINDEDYLSELVALVQCRDEVQYTVTGTRADIWRSTTEV</sequence>